<dbReference type="EMBL" id="CACRTR010000009">
    <property type="protein sequence ID" value="VYU30537.1"/>
    <property type="molecule type" value="Genomic_DNA"/>
</dbReference>
<organism evidence="4">
    <name type="scientific">Eubacterium limosum</name>
    <dbReference type="NCBI Taxonomy" id="1736"/>
    <lineage>
        <taxon>Bacteria</taxon>
        <taxon>Bacillati</taxon>
        <taxon>Bacillota</taxon>
        <taxon>Clostridia</taxon>
        <taxon>Eubacteriales</taxon>
        <taxon>Eubacteriaceae</taxon>
        <taxon>Eubacterium</taxon>
    </lineage>
</organism>
<protein>
    <submittedName>
        <fullName evidence="4">Periplasmic binding protein</fullName>
    </submittedName>
</protein>
<accession>A0A6N3DYB8</accession>
<dbReference type="Gene3D" id="1.20.58.2180">
    <property type="match status" value="1"/>
</dbReference>
<evidence type="ECO:0000256" key="2">
    <source>
        <dbReference type="SAM" id="SignalP"/>
    </source>
</evidence>
<gene>
    <name evidence="4" type="ORF">ELLFYP34_03193</name>
</gene>
<sequence>MKKIKGYVRITLALFFITMLLSGCSHPGITASDNTPTHTITDSAGRQVEIPTEIKKAAVLDAFMTEAIVMSQGGEQIVSCPAGTKRNVLLKEIYPEIENAVTVTSSGVINAEALMELKPDVVLIKREIYQSEAEAQKLDKLGIPYVVVSYDNMAEQIEALRLIASVMGGRVAQNMETLCQEYERVITLCEERSARIPESERVKVYHSITEAVRTDGENSLGSDWIKTVGCTDVSVGSELKSEGDDYYASIEQIFVWDPDVVICNDASTAEYFKTNEKFQGLRAVRENQVYNIPIGFTRWGHQGSCETFFGMLWLGTTVYPEVYGDIDLRAEVTDFYQNVAGIQVDDALWDKILSGRDIRQGGKNSGK</sequence>
<evidence type="ECO:0000259" key="3">
    <source>
        <dbReference type="PROSITE" id="PS50983"/>
    </source>
</evidence>
<name>A0A6N3DYB8_EUBLI</name>
<comment type="similarity">
    <text evidence="1">Belongs to the bacterial solute-binding protein 8 family.</text>
</comment>
<proteinExistence type="inferred from homology"/>
<dbReference type="PROSITE" id="PS51257">
    <property type="entry name" value="PROKAR_LIPOPROTEIN"/>
    <property type="match status" value="1"/>
</dbReference>
<dbReference type="InterPro" id="IPR050902">
    <property type="entry name" value="ABC_Transporter_SBP"/>
</dbReference>
<keyword evidence="2" id="KW-0732">Signal</keyword>
<feature type="signal peptide" evidence="2">
    <location>
        <begin position="1"/>
        <end position="27"/>
    </location>
</feature>
<evidence type="ECO:0000313" key="4">
    <source>
        <dbReference type="EMBL" id="VYU30537.1"/>
    </source>
</evidence>
<dbReference type="Gene3D" id="3.40.50.1980">
    <property type="entry name" value="Nitrogenase molybdenum iron protein domain"/>
    <property type="match status" value="2"/>
</dbReference>
<dbReference type="SUPFAM" id="SSF53807">
    <property type="entry name" value="Helical backbone' metal receptor"/>
    <property type="match status" value="1"/>
</dbReference>
<dbReference type="AlphaFoldDB" id="A0A6N3DYB8"/>
<dbReference type="PANTHER" id="PTHR30535">
    <property type="entry name" value="VITAMIN B12-BINDING PROTEIN"/>
    <property type="match status" value="1"/>
</dbReference>
<dbReference type="PROSITE" id="PS50983">
    <property type="entry name" value="FE_B12_PBP"/>
    <property type="match status" value="1"/>
</dbReference>
<reference evidence="4" key="1">
    <citation type="submission" date="2019-11" db="EMBL/GenBank/DDBJ databases">
        <authorList>
            <person name="Feng L."/>
        </authorList>
    </citation>
    <scope>NUCLEOTIDE SEQUENCE</scope>
    <source>
        <strain evidence="4">ElimosumLFYP34</strain>
    </source>
</reference>
<dbReference type="PANTHER" id="PTHR30535:SF34">
    <property type="entry name" value="MOLYBDATE-BINDING PROTEIN MOLA"/>
    <property type="match status" value="1"/>
</dbReference>
<feature type="domain" description="Fe/B12 periplasmic-binding" evidence="3">
    <location>
        <begin position="56"/>
        <end position="322"/>
    </location>
</feature>
<dbReference type="InterPro" id="IPR002491">
    <property type="entry name" value="ABC_transptr_periplasmic_BD"/>
</dbReference>
<evidence type="ECO:0000256" key="1">
    <source>
        <dbReference type="ARBA" id="ARBA00008814"/>
    </source>
</evidence>
<dbReference type="Pfam" id="PF01497">
    <property type="entry name" value="Peripla_BP_2"/>
    <property type="match status" value="1"/>
</dbReference>
<feature type="chain" id="PRO_5039254413" evidence="2">
    <location>
        <begin position="28"/>
        <end position="367"/>
    </location>
</feature>